<proteinExistence type="predicted"/>
<evidence type="ECO:0000313" key="2">
    <source>
        <dbReference type="EMBL" id="KAG4420827.1"/>
    </source>
</evidence>
<protein>
    <submittedName>
        <fullName evidence="2">Uncharacterized protein</fullName>
    </submittedName>
</protein>
<reference evidence="2" key="1">
    <citation type="submission" date="2021-02" db="EMBL/GenBank/DDBJ databases">
        <title>Genome sequence Cadophora malorum strain M34.</title>
        <authorList>
            <person name="Stefanovic E."/>
            <person name="Vu D."/>
            <person name="Scully C."/>
            <person name="Dijksterhuis J."/>
            <person name="Roader J."/>
            <person name="Houbraken J."/>
        </authorList>
    </citation>
    <scope>NUCLEOTIDE SEQUENCE</scope>
    <source>
        <strain evidence="2">M34</strain>
    </source>
</reference>
<sequence>MQFFTIIFTIFAVSALAQKKTAGCGFPDGPDCESLGDNADGLEQFADDGCCLLPFRCGNGDGGERCVRVSGKKARMMARELMDELDI</sequence>
<dbReference type="OrthoDB" id="3476938at2759"/>
<gene>
    <name evidence="2" type="ORF">IFR04_006009</name>
</gene>
<evidence type="ECO:0000313" key="3">
    <source>
        <dbReference type="Proteomes" id="UP000664132"/>
    </source>
</evidence>
<comment type="caution">
    <text evidence="2">The sequence shown here is derived from an EMBL/GenBank/DDBJ whole genome shotgun (WGS) entry which is preliminary data.</text>
</comment>
<keyword evidence="3" id="KW-1185">Reference proteome</keyword>
<evidence type="ECO:0000256" key="1">
    <source>
        <dbReference type="SAM" id="SignalP"/>
    </source>
</evidence>
<dbReference type="EMBL" id="JAFJYH010000076">
    <property type="protein sequence ID" value="KAG4420827.1"/>
    <property type="molecule type" value="Genomic_DNA"/>
</dbReference>
<dbReference type="Proteomes" id="UP000664132">
    <property type="component" value="Unassembled WGS sequence"/>
</dbReference>
<feature type="chain" id="PRO_5034657737" evidence="1">
    <location>
        <begin position="18"/>
        <end position="87"/>
    </location>
</feature>
<name>A0A8H7TKC8_9HELO</name>
<organism evidence="2 3">
    <name type="scientific">Cadophora malorum</name>
    <dbReference type="NCBI Taxonomy" id="108018"/>
    <lineage>
        <taxon>Eukaryota</taxon>
        <taxon>Fungi</taxon>
        <taxon>Dikarya</taxon>
        <taxon>Ascomycota</taxon>
        <taxon>Pezizomycotina</taxon>
        <taxon>Leotiomycetes</taxon>
        <taxon>Helotiales</taxon>
        <taxon>Ploettnerulaceae</taxon>
        <taxon>Cadophora</taxon>
    </lineage>
</organism>
<dbReference type="AlphaFoldDB" id="A0A8H7TKC8"/>
<accession>A0A8H7TKC8</accession>
<keyword evidence="1" id="KW-0732">Signal</keyword>
<feature type="signal peptide" evidence="1">
    <location>
        <begin position="1"/>
        <end position="17"/>
    </location>
</feature>